<protein>
    <submittedName>
        <fullName evidence="1">Uncharacterized protein</fullName>
    </submittedName>
</protein>
<proteinExistence type="predicted"/>
<dbReference type="Proteomes" id="UP001163293">
    <property type="component" value="Chromosome"/>
</dbReference>
<dbReference type="AlphaFoldDB" id="A0AAX3EKY4"/>
<evidence type="ECO:0000313" key="1">
    <source>
        <dbReference type="EMBL" id="UYV98476.1"/>
    </source>
</evidence>
<organism evidence="1 2">
    <name type="scientific">Paenarthrobacter ureafaciens</name>
    <dbReference type="NCBI Taxonomy" id="37931"/>
    <lineage>
        <taxon>Bacteria</taxon>
        <taxon>Bacillati</taxon>
        <taxon>Actinomycetota</taxon>
        <taxon>Actinomycetes</taxon>
        <taxon>Micrococcales</taxon>
        <taxon>Micrococcaceae</taxon>
        <taxon>Paenarthrobacter</taxon>
    </lineage>
</organism>
<sequence length="100" mass="11135">MLSFEQARAGAYEALAPTWEVGECGEYTVADYGYEDEAAWLLIDGGSRLVIDGDYSCEHIGRGSTFVDKRTGEIFFLTYLEAPDRFDAMTPVGQHPDEDQ</sequence>
<accession>A0AAX3EKY4</accession>
<evidence type="ECO:0000313" key="2">
    <source>
        <dbReference type="Proteomes" id="UP001163293"/>
    </source>
</evidence>
<name>A0AAX3EKY4_PAEUR</name>
<keyword evidence="2" id="KW-1185">Reference proteome</keyword>
<gene>
    <name evidence="1" type="ORF">NL394_04400</name>
</gene>
<dbReference type="EMBL" id="CP101185">
    <property type="protein sequence ID" value="UYV98476.1"/>
    <property type="molecule type" value="Genomic_DNA"/>
</dbReference>
<dbReference type="RefSeq" id="WP_139126808.1">
    <property type="nucleotide sequence ID" value="NZ_CP043010.1"/>
</dbReference>
<reference evidence="1" key="1">
    <citation type="submission" date="2022-07" db="EMBL/GenBank/DDBJ databases">
        <authorList>
            <person name="Wu T."/>
        </authorList>
    </citation>
    <scope>NUCLEOTIDE SEQUENCE</scope>
    <source>
        <strain evidence="1">SD-1</strain>
    </source>
</reference>